<dbReference type="SMART" id="SM00065">
    <property type="entry name" value="GAF"/>
    <property type="match status" value="1"/>
</dbReference>
<dbReference type="PANTHER" id="PTHR45138">
    <property type="entry name" value="REGULATORY COMPONENTS OF SENSORY TRANSDUCTION SYSTEM"/>
    <property type="match status" value="1"/>
</dbReference>
<dbReference type="Pfam" id="PF00990">
    <property type="entry name" value="GGDEF"/>
    <property type="match status" value="1"/>
</dbReference>
<dbReference type="SUPFAM" id="SSF55073">
    <property type="entry name" value="Nucleotide cyclase"/>
    <property type="match status" value="1"/>
</dbReference>
<dbReference type="InterPro" id="IPR050469">
    <property type="entry name" value="Diguanylate_Cyclase"/>
</dbReference>
<dbReference type="SUPFAM" id="SSF55781">
    <property type="entry name" value="GAF domain-like"/>
    <property type="match status" value="1"/>
</dbReference>
<keyword evidence="4" id="KW-0175">Coiled coil</keyword>
<dbReference type="NCBIfam" id="TIGR00254">
    <property type="entry name" value="GGDEF"/>
    <property type="match status" value="1"/>
</dbReference>
<comment type="cofactor">
    <cofactor evidence="1">
        <name>Mg(2+)</name>
        <dbReference type="ChEBI" id="CHEBI:18420"/>
    </cofactor>
</comment>
<evidence type="ECO:0000256" key="4">
    <source>
        <dbReference type="SAM" id="Coils"/>
    </source>
</evidence>
<organism evidence="6 7">
    <name type="scientific">Arenimonas maotaiensis</name>
    <dbReference type="NCBI Taxonomy" id="1446479"/>
    <lineage>
        <taxon>Bacteria</taxon>
        <taxon>Pseudomonadati</taxon>
        <taxon>Pseudomonadota</taxon>
        <taxon>Gammaproteobacteria</taxon>
        <taxon>Lysobacterales</taxon>
        <taxon>Lysobacteraceae</taxon>
        <taxon>Arenimonas</taxon>
    </lineage>
</organism>
<dbReference type="InterPro" id="IPR029016">
    <property type="entry name" value="GAF-like_dom_sf"/>
</dbReference>
<evidence type="ECO:0000256" key="2">
    <source>
        <dbReference type="ARBA" id="ARBA00012528"/>
    </source>
</evidence>
<dbReference type="AlphaFoldDB" id="A0A917CHK6"/>
<proteinExistence type="predicted"/>
<dbReference type="InterPro" id="IPR000160">
    <property type="entry name" value="GGDEF_dom"/>
</dbReference>
<dbReference type="InterPro" id="IPR043128">
    <property type="entry name" value="Rev_trsase/Diguanyl_cyclase"/>
</dbReference>
<evidence type="ECO:0000313" key="7">
    <source>
        <dbReference type="Proteomes" id="UP000632858"/>
    </source>
</evidence>
<dbReference type="Proteomes" id="UP000632858">
    <property type="component" value="Unassembled WGS sequence"/>
</dbReference>
<gene>
    <name evidence="6" type="ORF">GCM10010960_07140</name>
</gene>
<sequence length="364" mass="40366">MVSAELPPISDADERARLDALERLHILDTMPEQAYEDLVLLASTICGTPIALVSLIDRDRQWFKAHQGTELTETERSIAFCGHAIRRPDEVMVVPDAHRDPRFAGNPLVVGEPHVRFYAGAPLVTRDGIALGTICVLDDKPHQLTPQQTAALSAIARQVMHLLELRQTNDELKRLAAENARMTRQLLGYQRELEEQNAELAKEAKHDALTGLLNRSGLNKLRELAMASRWHQGRIFSVAVIDLDHFKRINDTYGHAVGDQVLQVVAEEIRRATRGGDYAGRFGGEEFVVIMPDTPTAGARTVMERLRKGLASRAGELPDAVTVSIGLASSRPGMDDPDTIFRHADQALYLAKNKGRDRVDVLED</sequence>
<dbReference type="EC" id="2.7.7.65" evidence="2"/>
<dbReference type="GO" id="GO:0052621">
    <property type="term" value="F:diguanylate cyclase activity"/>
    <property type="evidence" value="ECO:0007669"/>
    <property type="project" value="UniProtKB-EC"/>
</dbReference>
<evidence type="ECO:0000256" key="1">
    <source>
        <dbReference type="ARBA" id="ARBA00001946"/>
    </source>
</evidence>
<evidence type="ECO:0000256" key="3">
    <source>
        <dbReference type="ARBA" id="ARBA00034247"/>
    </source>
</evidence>
<dbReference type="RefSeq" id="WP_188447820.1">
    <property type="nucleotide sequence ID" value="NZ_BMFO01000001.1"/>
</dbReference>
<dbReference type="InterPro" id="IPR003018">
    <property type="entry name" value="GAF"/>
</dbReference>
<dbReference type="CDD" id="cd01949">
    <property type="entry name" value="GGDEF"/>
    <property type="match status" value="1"/>
</dbReference>
<dbReference type="Gene3D" id="3.30.70.270">
    <property type="match status" value="1"/>
</dbReference>
<feature type="domain" description="GGDEF" evidence="5">
    <location>
        <begin position="234"/>
        <end position="364"/>
    </location>
</feature>
<dbReference type="InterPro" id="IPR029787">
    <property type="entry name" value="Nucleotide_cyclase"/>
</dbReference>
<dbReference type="Gene3D" id="3.30.450.40">
    <property type="match status" value="1"/>
</dbReference>
<keyword evidence="7" id="KW-1185">Reference proteome</keyword>
<dbReference type="PROSITE" id="PS50887">
    <property type="entry name" value="GGDEF"/>
    <property type="match status" value="1"/>
</dbReference>
<dbReference type="FunFam" id="3.30.70.270:FF:000001">
    <property type="entry name" value="Diguanylate cyclase domain protein"/>
    <property type="match status" value="1"/>
</dbReference>
<evidence type="ECO:0000313" key="6">
    <source>
        <dbReference type="EMBL" id="GGF87772.1"/>
    </source>
</evidence>
<comment type="caution">
    <text evidence="6">The sequence shown here is derived from an EMBL/GenBank/DDBJ whole genome shotgun (WGS) entry which is preliminary data.</text>
</comment>
<dbReference type="EMBL" id="BMFO01000001">
    <property type="protein sequence ID" value="GGF87772.1"/>
    <property type="molecule type" value="Genomic_DNA"/>
</dbReference>
<dbReference type="SMART" id="SM00267">
    <property type="entry name" value="GGDEF"/>
    <property type="match status" value="1"/>
</dbReference>
<evidence type="ECO:0000259" key="5">
    <source>
        <dbReference type="PROSITE" id="PS50887"/>
    </source>
</evidence>
<accession>A0A917CHK6</accession>
<reference evidence="6" key="1">
    <citation type="journal article" date="2014" name="Int. J. Syst. Evol. Microbiol.">
        <title>Complete genome sequence of Corynebacterium casei LMG S-19264T (=DSM 44701T), isolated from a smear-ripened cheese.</title>
        <authorList>
            <consortium name="US DOE Joint Genome Institute (JGI-PGF)"/>
            <person name="Walter F."/>
            <person name="Albersmeier A."/>
            <person name="Kalinowski J."/>
            <person name="Ruckert C."/>
        </authorList>
    </citation>
    <scope>NUCLEOTIDE SEQUENCE</scope>
    <source>
        <strain evidence="6">CGMCC 1.12726</strain>
    </source>
</reference>
<protein>
    <recommendedName>
        <fullName evidence="2">diguanylate cyclase</fullName>
        <ecNumber evidence="2">2.7.7.65</ecNumber>
    </recommendedName>
</protein>
<dbReference type="PANTHER" id="PTHR45138:SF9">
    <property type="entry name" value="DIGUANYLATE CYCLASE DGCM-RELATED"/>
    <property type="match status" value="1"/>
</dbReference>
<feature type="coiled-coil region" evidence="4">
    <location>
        <begin position="165"/>
        <end position="206"/>
    </location>
</feature>
<reference evidence="6" key="2">
    <citation type="submission" date="2020-09" db="EMBL/GenBank/DDBJ databases">
        <authorList>
            <person name="Sun Q."/>
            <person name="Zhou Y."/>
        </authorList>
    </citation>
    <scope>NUCLEOTIDE SEQUENCE</scope>
    <source>
        <strain evidence="6">CGMCC 1.12726</strain>
    </source>
</reference>
<name>A0A917CHK6_9GAMM</name>
<comment type="catalytic activity">
    <reaction evidence="3">
        <text>2 GTP = 3',3'-c-di-GMP + 2 diphosphate</text>
        <dbReference type="Rhea" id="RHEA:24898"/>
        <dbReference type="ChEBI" id="CHEBI:33019"/>
        <dbReference type="ChEBI" id="CHEBI:37565"/>
        <dbReference type="ChEBI" id="CHEBI:58805"/>
        <dbReference type="EC" id="2.7.7.65"/>
    </reaction>
</comment>
<dbReference type="Pfam" id="PF01590">
    <property type="entry name" value="GAF"/>
    <property type="match status" value="1"/>
</dbReference>